<feature type="domain" description="BAAT/Acyl-CoA thioester hydrolase C-terminal" evidence="3">
    <location>
        <begin position="111"/>
        <end position="262"/>
    </location>
</feature>
<reference evidence="4 5" key="1">
    <citation type="submission" date="2019-09" db="EMBL/GenBank/DDBJ databases">
        <title>Goodfellowia gen. nov., a new genus of the Pseudonocardineae related to Actinoalloteichus, containing Goodfellowia coeruleoviolacea gen. nov., comb. nov. gen. nov., comb. nov.</title>
        <authorList>
            <person name="Labeda D."/>
        </authorList>
    </citation>
    <scope>NUCLEOTIDE SEQUENCE [LARGE SCALE GENOMIC DNA]</scope>
    <source>
        <strain evidence="4 5">AN110305</strain>
    </source>
</reference>
<feature type="transmembrane region" description="Helical" evidence="1">
    <location>
        <begin position="398"/>
        <end position="422"/>
    </location>
</feature>
<evidence type="ECO:0000256" key="2">
    <source>
        <dbReference type="SAM" id="SignalP"/>
    </source>
</evidence>
<reference evidence="4 5" key="2">
    <citation type="submission" date="2019-09" db="EMBL/GenBank/DDBJ databases">
        <authorList>
            <person name="Jin C."/>
        </authorList>
    </citation>
    <scope>NUCLEOTIDE SEQUENCE [LARGE SCALE GENOMIC DNA]</scope>
    <source>
        <strain evidence="4 5">AN110305</strain>
    </source>
</reference>
<accession>A0A5B2XTB9</accession>
<keyword evidence="1" id="KW-0472">Membrane</keyword>
<gene>
    <name evidence="4" type="ORF">F0L68_03205</name>
</gene>
<feature type="transmembrane region" description="Helical" evidence="1">
    <location>
        <begin position="321"/>
        <end position="341"/>
    </location>
</feature>
<dbReference type="AlphaFoldDB" id="A0A5B2XTB9"/>
<dbReference type="Pfam" id="PF08840">
    <property type="entry name" value="BAAT_C"/>
    <property type="match status" value="1"/>
</dbReference>
<dbReference type="OrthoDB" id="9765647at2"/>
<dbReference type="Gene3D" id="3.40.50.1820">
    <property type="entry name" value="alpha/beta hydrolase"/>
    <property type="match status" value="1"/>
</dbReference>
<dbReference type="InterPro" id="IPR053145">
    <property type="entry name" value="AB_hydrolase_Est10"/>
</dbReference>
<dbReference type="PANTHER" id="PTHR43265:SF1">
    <property type="entry name" value="ESTERASE ESTD"/>
    <property type="match status" value="1"/>
</dbReference>
<dbReference type="Proteomes" id="UP000323454">
    <property type="component" value="Unassembled WGS sequence"/>
</dbReference>
<keyword evidence="4" id="KW-0378">Hydrolase</keyword>
<feature type="transmembrane region" description="Helical" evidence="1">
    <location>
        <begin position="434"/>
        <end position="455"/>
    </location>
</feature>
<dbReference type="EMBL" id="VUOB01000003">
    <property type="protein sequence ID" value="KAA2266192.1"/>
    <property type="molecule type" value="Genomic_DNA"/>
</dbReference>
<organism evidence="4 5">
    <name type="scientific">Solihabitans fulvus</name>
    <dbReference type="NCBI Taxonomy" id="1892852"/>
    <lineage>
        <taxon>Bacteria</taxon>
        <taxon>Bacillati</taxon>
        <taxon>Actinomycetota</taxon>
        <taxon>Actinomycetes</taxon>
        <taxon>Pseudonocardiales</taxon>
        <taxon>Pseudonocardiaceae</taxon>
        <taxon>Solihabitans</taxon>
    </lineage>
</organism>
<evidence type="ECO:0000259" key="3">
    <source>
        <dbReference type="Pfam" id="PF08840"/>
    </source>
</evidence>
<comment type="caution">
    <text evidence="4">The sequence shown here is derived from an EMBL/GenBank/DDBJ whole genome shotgun (WGS) entry which is preliminary data.</text>
</comment>
<protein>
    <submittedName>
        <fullName evidence="4">Alpha/beta hydrolase</fullName>
    </submittedName>
</protein>
<dbReference type="InterPro" id="IPR014940">
    <property type="entry name" value="BAAT_C"/>
</dbReference>
<feature type="transmembrane region" description="Helical" evidence="1">
    <location>
        <begin position="362"/>
        <end position="383"/>
    </location>
</feature>
<dbReference type="InterPro" id="IPR029058">
    <property type="entry name" value="AB_hydrolase_fold"/>
</dbReference>
<dbReference type="GO" id="GO:0052689">
    <property type="term" value="F:carboxylic ester hydrolase activity"/>
    <property type="evidence" value="ECO:0007669"/>
    <property type="project" value="TreeGrafter"/>
</dbReference>
<feature type="signal peptide" evidence="2">
    <location>
        <begin position="1"/>
        <end position="18"/>
    </location>
</feature>
<dbReference type="PANTHER" id="PTHR43265">
    <property type="entry name" value="ESTERASE ESTD"/>
    <property type="match status" value="1"/>
</dbReference>
<keyword evidence="2" id="KW-0732">Signal</keyword>
<keyword evidence="1" id="KW-1133">Transmembrane helix</keyword>
<proteinExistence type="predicted"/>
<feature type="chain" id="PRO_5023122476" evidence="2">
    <location>
        <begin position="19"/>
        <end position="458"/>
    </location>
</feature>
<sequence>MAVLLVITALLPGNTASAQPAPAGLTNTDVTFHNGDVTLHGTVVAPAGGDAKHPGVVLAHGSGPRQRDALRPQAEAFARAGIVALIADKRTEGYTQFHRDFEALADDAIAGVEVLRARPDVDPGRVGVWGFSEGGWISPLAGSRSAHVAFVITVGGSGLPPARVQAWSNGNYLAHAGVSNSLLRPLGVDFTRLLAKAGLFGAADHDPVPPLEHLHQPLLGIFFGHDQSTASQESMAIFRDALTRGGNEHYNLRVIPEANHRMHASADGFTASDEFAPGFFDLMTSWVNGLGHGLPVASADAPPHQDRQSVPLEPSSWYESLWAQLTAFVLILVCFLIYPVSALIRRLRSRRDPVPARAAARTLAATGPVAALGALLFLGYVAINAGQTVGPVVLGRPVVWLVLQLLAVGAAIAFAATVLAWWRGRSTLAGWAKLRLGTLALGGVVFLPWAAYWGLFTV</sequence>
<evidence type="ECO:0000313" key="5">
    <source>
        <dbReference type="Proteomes" id="UP000323454"/>
    </source>
</evidence>
<keyword evidence="5" id="KW-1185">Reference proteome</keyword>
<dbReference type="SUPFAM" id="SSF53474">
    <property type="entry name" value="alpha/beta-Hydrolases"/>
    <property type="match status" value="1"/>
</dbReference>
<keyword evidence="1" id="KW-0812">Transmembrane</keyword>
<name>A0A5B2XTB9_9PSEU</name>
<evidence type="ECO:0000256" key="1">
    <source>
        <dbReference type="SAM" id="Phobius"/>
    </source>
</evidence>
<evidence type="ECO:0000313" key="4">
    <source>
        <dbReference type="EMBL" id="KAA2266192.1"/>
    </source>
</evidence>